<reference evidence="1 2" key="1">
    <citation type="submission" date="2019-02" db="EMBL/GenBank/DDBJ databases">
        <title>Genome sequencing of the rare red list fungi Bondarzewia mesenterica.</title>
        <authorList>
            <person name="Buettner E."/>
            <person name="Kellner H."/>
        </authorList>
    </citation>
    <scope>NUCLEOTIDE SEQUENCE [LARGE SCALE GENOMIC DNA]</scope>
    <source>
        <strain evidence="1 2">DSM 108281</strain>
    </source>
</reference>
<organism evidence="1 2">
    <name type="scientific">Bondarzewia mesenterica</name>
    <dbReference type="NCBI Taxonomy" id="1095465"/>
    <lineage>
        <taxon>Eukaryota</taxon>
        <taxon>Fungi</taxon>
        <taxon>Dikarya</taxon>
        <taxon>Basidiomycota</taxon>
        <taxon>Agaricomycotina</taxon>
        <taxon>Agaricomycetes</taxon>
        <taxon>Russulales</taxon>
        <taxon>Bondarzewiaceae</taxon>
        <taxon>Bondarzewia</taxon>
    </lineage>
</organism>
<dbReference type="EMBL" id="SGPL01000679">
    <property type="protein sequence ID" value="THH08717.1"/>
    <property type="molecule type" value="Genomic_DNA"/>
</dbReference>
<keyword evidence="2" id="KW-1185">Reference proteome</keyword>
<accession>A0A4S4LAZ9</accession>
<proteinExistence type="predicted"/>
<dbReference type="Proteomes" id="UP000310158">
    <property type="component" value="Unassembled WGS sequence"/>
</dbReference>
<comment type="caution">
    <text evidence="1">The sequence shown here is derived from an EMBL/GenBank/DDBJ whole genome shotgun (WGS) entry which is preliminary data.</text>
</comment>
<evidence type="ECO:0000313" key="2">
    <source>
        <dbReference type="Proteomes" id="UP000310158"/>
    </source>
</evidence>
<gene>
    <name evidence="1" type="ORF">EW146_g8904</name>
</gene>
<sequence>MITAQVKPKAIKIMKVQQEGVNVKVDFMLVTVLDQVETPIALEELAENVHHVDSAHLGYGCIEVIGKGMMKQLQFGKWNEHKENPAMTSKLAKSLQDQEIRWWVHMIPVIVKCEWVEVSKLIATMDLKEKVPEVEWMEAGKAVKTLVLKVIGQLDQQLMNAKVKSKEKQKVVTEKVTRKVQLEKERLALPHWVVELFDEVLQLLEAKAVGDKEYDEELAWVLSFMHSDLWPLSLVKSKVTPEHTVDNDPLAQHAQINEIDAVYKQTLHHQYEEIGTAKLSVDQAMVMYWDGVLAWCKDVWREMSGSVKMKVGQVKARAAECLYFVLMQWDPQEVVMLLMMESVLMNLYKLLLKVDQVIQQVSSSSIVHVHTGTS</sequence>
<protein>
    <submittedName>
        <fullName evidence="1">Uncharacterized protein</fullName>
    </submittedName>
</protein>
<name>A0A4S4LAZ9_9AGAM</name>
<dbReference type="AlphaFoldDB" id="A0A4S4LAZ9"/>
<evidence type="ECO:0000313" key="1">
    <source>
        <dbReference type="EMBL" id="THH08717.1"/>
    </source>
</evidence>